<name>A0A8S2CRT0_9BILA</name>
<dbReference type="Proteomes" id="UP000677228">
    <property type="component" value="Unassembled WGS sequence"/>
</dbReference>
<dbReference type="PANTHER" id="PTHR15665">
    <property type="entry name" value="ASTEROID PROTEIN"/>
    <property type="match status" value="1"/>
</dbReference>
<evidence type="ECO:0008006" key="5">
    <source>
        <dbReference type="Google" id="ProtNLM"/>
    </source>
</evidence>
<reference evidence="2" key="1">
    <citation type="submission" date="2021-02" db="EMBL/GenBank/DDBJ databases">
        <authorList>
            <person name="Nowell W R."/>
        </authorList>
    </citation>
    <scope>NUCLEOTIDE SEQUENCE</scope>
</reference>
<dbReference type="SUPFAM" id="SSF88723">
    <property type="entry name" value="PIN domain-like"/>
    <property type="match status" value="1"/>
</dbReference>
<evidence type="ECO:0000313" key="3">
    <source>
        <dbReference type="EMBL" id="CAF3498008.1"/>
    </source>
</evidence>
<dbReference type="PANTHER" id="PTHR15665:SF1">
    <property type="entry name" value="PROTEIN ASTEROID HOMOLOG 1"/>
    <property type="match status" value="1"/>
</dbReference>
<dbReference type="InterPro" id="IPR026832">
    <property type="entry name" value="Asteroid"/>
</dbReference>
<comment type="caution">
    <text evidence="2">The sequence shown here is derived from an EMBL/GenBank/DDBJ whole genome shotgun (WGS) entry which is preliminary data.</text>
</comment>
<dbReference type="Proteomes" id="UP000682733">
    <property type="component" value="Unassembled WGS sequence"/>
</dbReference>
<sequence>MGIPYFNKFIFKHYSTSLFTPITLKTTDNVIIDGNSLCYDILSKVRKCSPFAYNKYYKQIFKYLKTFKDKCQNVGVVFDGVYRKEFNTNQAYSDNDTQQMPLLLQHTMINVLEKLEVRYRSAAKEADPLCVHLANKLNAYVIGFDSDYYCYHIGKGYIPLKYLDFTTLSGQLYCYKTLLNVYKGLTMRCLALLPVIMCSVGYDIDNQQALGLYLKDNVHIEKKTKKKYNEWLTGINDGDLKEIEILTNIWYLLHWLKTIPNQSDCDSTTIINKFIINNPSLFNLFWHKQTIDNTIKQNKIVNLANMFLNPSDIKNYGTKYENQIPSYIMKLFLHGRLDSSVIQLLMYRHFTCQYNQNKEHQHILLPLFSMLLNYLHQRPRIDCVQFIYTDVINNVKMNYEMENCGEDLFEKRKKKSSEKLLYVYRCLISPDDNREDIKNKLLNNNFIHDDHRLWLLLMRYWYKTKTETKISNHIYLFGFILSYLTLNFLDTFDNDDVKEDLMIKEPLLQYSINSFRKLSESKWRQIQRKIPDIDWIKNEEFNNQIYYVEQIYKNILLVRQVHLHCKSKEFKLVPANFLSNIIFAFHADTNKNVKQIWKEMANILNNNPYLMQLTKEMYQFITV</sequence>
<dbReference type="Gene3D" id="3.40.50.1010">
    <property type="entry name" value="5'-nuclease"/>
    <property type="match status" value="1"/>
</dbReference>
<protein>
    <recommendedName>
        <fullName evidence="5">Asteroid domain-containing protein</fullName>
    </recommendedName>
</protein>
<accession>A0A8S2CRT0</accession>
<evidence type="ECO:0000256" key="1">
    <source>
        <dbReference type="ARBA" id="ARBA00007398"/>
    </source>
</evidence>
<dbReference type="EMBL" id="CAJNOK010000044">
    <property type="protein sequence ID" value="CAF0724926.1"/>
    <property type="molecule type" value="Genomic_DNA"/>
</dbReference>
<dbReference type="AlphaFoldDB" id="A0A8S2CRT0"/>
<dbReference type="EMBL" id="CAJOBA010000044">
    <property type="protein sequence ID" value="CAF3498008.1"/>
    <property type="molecule type" value="Genomic_DNA"/>
</dbReference>
<evidence type="ECO:0000313" key="4">
    <source>
        <dbReference type="Proteomes" id="UP000677228"/>
    </source>
</evidence>
<evidence type="ECO:0000313" key="2">
    <source>
        <dbReference type="EMBL" id="CAF0724926.1"/>
    </source>
</evidence>
<proteinExistence type="inferred from homology"/>
<gene>
    <name evidence="2" type="ORF">OVA965_LOCUS352</name>
    <name evidence="3" type="ORF">TMI583_LOCUS352</name>
</gene>
<dbReference type="InterPro" id="IPR029060">
    <property type="entry name" value="PIN-like_dom_sf"/>
</dbReference>
<comment type="similarity">
    <text evidence="1">Belongs to the asteroid family.</text>
</comment>
<organism evidence="2 4">
    <name type="scientific">Didymodactylos carnosus</name>
    <dbReference type="NCBI Taxonomy" id="1234261"/>
    <lineage>
        <taxon>Eukaryota</taxon>
        <taxon>Metazoa</taxon>
        <taxon>Spiralia</taxon>
        <taxon>Gnathifera</taxon>
        <taxon>Rotifera</taxon>
        <taxon>Eurotatoria</taxon>
        <taxon>Bdelloidea</taxon>
        <taxon>Philodinida</taxon>
        <taxon>Philodinidae</taxon>
        <taxon>Didymodactylos</taxon>
    </lineage>
</organism>